<dbReference type="PANTHER" id="PTHR32479:SF19">
    <property type="entry name" value="ANAEROBIC GLYCEROL-3-PHOSPHATE DEHYDROGENASE SUBUNIT C"/>
    <property type="match status" value="1"/>
</dbReference>
<dbReference type="EMBL" id="LUTY01002766">
    <property type="protein sequence ID" value="OAD19527.1"/>
    <property type="molecule type" value="Genomic_DNA"/>
</dbReference>
<dbReference type="GO" id="GO:0051536">
    <property type="term" value="F:iron-sulfur cluster binding"/>
    <property type="evidence" value="ECO:0007669"/>
    <property type="project" value="UniProtKB-KW"/>
</dbReference>
<dbReference type="Pfam" id="PF13534">
    <property type="entry name" value="Fer4_17"/>
    <property type="match status" value="1"/>
</dbReference>
<dbReference type="PATRIC" id="fig|1003181.4.peg.6354"/>
<accession>A0A176RUW0</accession>
<gene>
    <name evidence="4" type="ORF">THIOM_004833</name>
</gene>
<name>A0A176RUW0_9GAMM</name>
<evidence type="ECO:0000313" key="5">
    <source>
        <dbReference type="Proteomes" id="UP000076962"/>
    </source>
</evidence>
<keyword evidence="2" id="KW-0408">Iron</keyword>
<dbReference type="SUPFAM" id="SSF46548">
    <property type="entry name" value="alpha-helical ferredoxin"/>
    <property type="match status" value="1"/>
</dbReference>
<keyword evidence="1" id="KW-0479">Metal-binding</keyword>
<keyword evidence="5" id="KW-1185">Reference proteome</keyword>
<evidence type="ECO:0000256" key="1">
    <source>
        <dbReference type="ARBA" id="ARBA00022723"/>
    </source>
</evidence>
<dbReference type="PROSITE" id="PS00198">
    <property type="entry name" value="4FE4S_FER_1"/>
    <property type="match status" value="1"/>
</dbReference>
<evidence type="ECO:0000256" key="2">
    <source>
        <dbReference type="ARBA" id="ARBA00023004"/>
    </source>
</evidence>
<sequence length="389" mass="43961">MVKWKFDNQPSAKEEYYSTRGRANLLRQALNSPNPIQEFASEELKKTLDLCLSCKGCKSECPANVDMARFKAEFLHHYHNKKGIGFKTRLIRHYALILSLGAKFPRITNRLAKNPWLKKRLQVERQLPSLSTQSLKSWWKQHSTKNRAKRQVILLCDIFTQYHEPQIAQAAIQFLEHNGYAIIPIFLTDSPRFLISQGLLKQAKKALGDIIEHCYDLVKSGISLIGLEPSELLTLRDEAIDLVEANQRDKMRSLSENAKLFEEFILQEISVGNIDTSDFKIKKQALILHVHCHQKSLVGIDTSIQALKQLPGTTVTALQTGCCGMSGAFGYEHYDISMKIGEMQLFPAIRQAPDNALIVATGTSCRHQIADGVATTALHPAQIFWNHVN</sequence>
<organism evidence="4 5">
    <name type="scientific">Candidatus Thiomargarita nelsonii</name>
    <dbReference type="NCBI Taxonomy" id="1003181"/>
    <lineage>
        <taxon>Bacteria</taxon>
        <taxon>Pseudomonadati</taxon>
        <taxon>Pseudomonadota</taxon>
        <taxon>Gammaproteobacteria</taxon>
        <taxon>Thiotrichales</taxon>
        <taxon>Thiotrichaceae</taxon>
        <taxon>Thiomargarita</taxon>
    </lineage>
</organism>
<dbReference type="GO" id="GO:0046872">
    <property type="term" value="F:metal ion binding"/>
    <property type="evidence" value="ECO:0007669"/>
    <property type="project" value="UniProtKB-KW"/>
</dbReference>
<reference evidence="4 5" key="1">
    <citation type="submission" date="2016-05" db="EMBL/GenBank/DDBJ databases">
        <title>Single-cell genome of chain-forming Candidatus Thiomargarita nelsonii and comparison to other large sulfur-oxidizing bacteria.</title>
        <authorList>
            <person name="Winkel M."/>
            <person name="Salman V."/>
            <person name="Woyke T."/>
            <person name="Schulz-Vogt H."/>
            <person name="Richter M."/>
            <person name="Flood B."/>
            <person name="Bailey J."/>
            <person name="Amann R."/>
            <person name="Mussmann M."/>
        </authorList>
    </citation>
    <scope>NUCLEOTIDE SEQUENCE [LARGE SCALE GENOMIC DNA]</scope>
    <source>
        <strain evidence="4 5">THI036</strain>
    </source>
</reference>
<protein>
    <submittedName>
        <fullName evidence="4">Oxidoreductase</fullName>
    </submittedName>
</protein>
<comment type="caution">
    <text evidence="4">The sequence shown here is derived from an EMBL/GenBank/DDBJ whole genome shotgun (WGS) entry which is preliminary data.</text>
</comment>
<dbReference type="InterPro" id="IPR017900">
    <property type="entry name" value="4Fe4S_Fe_S_CS"/>
</dbReference>
<evidence type="ECO:0000256" key="3">
    <source>
        <dbReference type="ARBA" id="ARBA00023014"/>
    </source>
</evidence>
<dbReference type="Proteomes" id="UP000076962">
    <property type="component" value="Unassembled WGS sequence"/>
</dbReference>
<proteinExistence type="predicted"/>
<evidence type="ECO:0000313" key="4">
    <source>
        <dbReference type="EMBL" id="OAD19527.1"/>
    </source>
</evidence>
<keyword evidence="3" id="KW-0411">Iron-sulfur</keyword>
<dbReference type="AlphaFoldDB" id="A0A176RUW0"/>
<dbReference type="PANTHER" id="PTHR32479">
    <property type="entry name" value="GLYCOLATE OXIDASE IRON-SULFUR SUBUNIT"/>
    <property type="match status" value="1"/>
</dbReference>